<dbReference type="EMBL" id="CP079105">
    <property type="protein sequence ID" value="QXQ13116.1"/>
    <property type="molecule type" value="Genomic_DNA"/>
</dbReference>
<protein>
    <submittedName>
        <fullName evidence="6">Metallophosphoesterase</fullName>
    </submittedName>
</protein>
<accession>A0ABX8S774</accession>
<organism evidence="6 7">
    <name type="scientific">Skermania pinensis</name>
    <dbReference type="NCBI Taxonomy" id="39122"/>
    <lineage>
        <taxon>Bacteria</taxon>
        <taxon>Bacillati</taxon>
        <taxon>Actinomycetota</taxon>
        <taxon>Actinomycetes</taxon>
        <taxon>Mycobacteriales</taxon>
        <taxon>Gordoniaceae</taxon>
        <taxon>Skermania</taxon>
    </lineage>
</organism>
<dbReference type="InterPro" id="IPR029052">
    <property type="entry name" value="Metallo-depent_PP-like"/>
</dbReference>
<comment type="similarity">
    <text evidence="4">Belongs to the cyclic nucleotide phosphodiesterase class-III family.</text>
</comment>
<evidence type="ECO:0000256" key="4">
    <source>
        <dbReference type="ARBA" id="ARBA00025742"/>
    </source>
</evidence>
<dbReference type="PANTHER" id="PTHR42988:SF2">
    <property type="entry name" value="CYCLIC NUCLEOTIDE PHOSPHODIESTERASE CBUA0032-RELATED"/>
    <property type="match status" value="1"/>
</dbReference>
<dbReference type="InterPro" id="IPR050884">
    <property type="entry name" value="CNP_phosphodiesterase-III"/>
</dbReference>
<reference evidence="6" key="1">
    <citation type="submission" date="2021-07" db="EMBL/GenBank/DDBJ databases">
        <title>Candidatus Kaistella beijingensis sp. nov. isolated from a municipal wastewater treatment plant is involved in sludge foaming.</title>
        <authorList>
            <person name="Song Y."/>
            <person name="Liu S.-J."/>
        </authorList>
    </citation>
    <scope>NUCLEOTIDE SEQUENCE</scope>
    <source>
        <strain evidence="6">DSM 43998</strain>
    </source>
</reference>
<evidence type="ECO:0000313" key="7">
    <source>
        <dbReference type="Proteomes" id="UP000887023"/>
    </source>
</evidence>
<dbReference type="Pfam" id="PF00149">
    <property type="entry name" value="Metallophos"/>
    <property type="match status" value="1"/>
</dbReference>
<keyword evidence="1" id="KW-0479">Metal-binding</keyword>
<keyword evidence="7" id="KW-1185">Reference proteome</keyword>
<proteinExistence type="inferred from homology"/>
<dbReference type="RefSeq" id="WP_066471158.1">
    <property type="nucleotide sequence ID" value="NZ_CBCRUZ010000011.1"/>
</dbReference>
<dbReference type="Proteomes" id="UP000887023">
    <property type="component" value="Chromosome"/>
</dbReference>
<evidence type="ECO:0000259" key="5">
    <source>
        <dbReference type="Pfam" id="PF00149"/>
    </source>
</evidence>
<evidence type="ECO:0000256" key="2">
    <source>
        <dbReference type="ARBA" id="ARBA00022801"/>
    </source>
</evidence>
<dbReference type="SUPFAM" id="SSF56300">
    <property type="entry name" value="Metallo-dependent phosphatases"/>
    <property type="match status" value="1"/>
</dbReference>
<dbReference type="PANTHER" id="PTHR42988">
    <property type="entry name" value="PHOSPHOHYDROLASE"/>
    <property type="match status" value="1"/>
</dbReference>
<dbReference type="InterPro" id="IPR004843">
    <property type="entry name" value="Calcineurin-like_PHP"/>
</dbReference>
<keyword evidence="3" id="KW-0408">Iron</keyword>
<keyword evidence="2" id="KW-0378">Hydrolase</keyword>
<feature type="domain" description="Calcineurin-like phosphoesterase" evidence="5">
    <location>
        <begin position="4"/>
        <end position="186"/>
    </location>
</feature>
<evidence type="ECO:0000313" key="6">
    <source>
        <dbReference type="EMBL" id="QXQ13116.1"/>
    </source>
</evidence>
<evidence type="ECO:0000256" key="3">
    <source>
        <dbReference type="ARBA" id="ARBA00023004"/>
    </source>
</evidence>
<evidence type="ECO:0000256" key="1">
    <source>
        <dbReference type="ARBA" id="ARBA00022723"/>
    </source>
</evidence>
<sequence length="261" mass="27984">MIVLAQVSDTHIDLGERNTERTRRVAAYLDAIPGRIDAVVVSGDIADHGAVAEYELARQLLPSRHPVYLMPGNHDSRDALRRVLLGSEGTGPINQIHQVGELTLLLVDSSVPGQSWGALTDETYAWLADALAAGSGPVMVFLHHPPVRLFSPLVDPIRLVGDEQFADLLAGSGRVVGVACGHAHTPATTVFAGVPLVIGPSVASILAPQWETRECPMVDYTSPPALAFHVVDDTGRLTTHFRTVSKRFTENAFDPALAPRS</sequence>
<dbReference type="Gene3D" id="3.60.21.10">
    <property type="match status" value="1"/>
</dbReference>
<name>A0ABX8S774_9ACTN</name>
<gene>
    <name evidence="6" type="ORF">KV203_14625</name>
</gene>